<comment type="caution">
    <text evidence="2">The sequence shown here is derived from an EMBL/GenBank/DDBJ whole genome shotgun (WGS) entry which is preliminary data.</text>
</comment>
<reference evidence="2 3" key="1">
    <citation type="submission" date="2019-09" db="EMBL/GenBank/DDBJ databases">
        <title>Goodfellowia gen. nov., a new genus of the Pseudonocardineae related to Actinoalloteichus, containing Goodfellowia coeruleoviolacea gen. nov., comb. nov. gen. nov., comb. nov.</title>
        <authorList>
            <person name="Labeda D."/>
        </authorList>
    </citation>
    <scope>NUCLEOTIDE SEQUENCE [LARGE SCALE GENOMIC DNA]</scope>
    <source>
        <strain evidence="2 3">AN110305</strain>
    </source>
</reference>
<keyword evidence="3" id="KW-1185">Reference proteome</keyword>
<dbReference type="EMBL" id="VUOB01000026">
    <property type="protein sequence ID" value="KAA2261717.1"/>
    <property type="molecule type" value="Genomic_DNA"/>
</dbReference>
<feature type="chain" id="PRO_5022861916" description="Lipoprotein" evidence="1">
    <location>
        <begin position="25"/>
        <end position="149"/>
    </location>
</feature>
<keyword evidence="1" id="KW-0732">Signal</keyword>
<evidence type="ECO:0000313" key="3">
    <source>
        <dbReference type="Proteomes" id="UP000323454"/>
    </source>
</evidence>
<organism evidence="2 3">
    <name type="scientific">Solihabitans fulvus</name>
    <dbReference type="NCBI Taxonomy" id="1892852"/>
    <lineage>
        <taxon>Bacteria</taxon>
        <taxon>Bacillati</taxon>
        <taxon>Actinomycetota</taxon>
        <taxon>Actinomycetes</taxon>
        <taxon>Pseudonocardiales</taxon>
        <taxon>Pseudonocardiaceae</taxon>
        <taxon>Solihabitans</taxon>
    </lineage>
</organism>
<evidence type="ECO:0000256" key="1">
    <source>
        <dbReference type="SAM" id="SignalP"/>
    </source>
</evidence>
<protein>
    <recommendedName>
        <fullName evidence="4">Lipoprotein</fullName>
    </recommendedName>
</protein>
<gene>
    <name evidence="2" type="ORF">F0L68_15855</name>
</gene>
<evidence type="ECO:0000313" key="2">
    <source>
        <dbReference type="EMBL" id="KAA2261717.1"/>
    </source>
</evidence>
<dbReference type="Proteomes" id="UP000323454">
    <property type="component" value="Unassembled WGS sequence"/>
</dbReference>
<sequence length="149" mass="15829">MTRRTSLFAALLAVAALCGCSAQAADAPAPAPSRTSAGPTDRSPTEAKALADTYFGLLAGGGWSRAWDLWTAAARRSVTKEEFAGASAACRTARGVPYRTEQLTLVDRDTAVVPWTRAAVHGSNRILFEDGAWHIEPTEQQTHPDRSCG</sequence>
<dbReference type="RefSeq" id="WP_149850338.1">
    <property type="nucleotide sequence ID" value="NZ_VUOB01000026.1"/>
</dbReference>
<feature type="signal peptide" evidence="1">
    <location>
        <begin position="1"/>
        <end position="24"/>
    </location>
</feature>
<accession>A0A5B2XDG4</accession>
<reference evidence="2 3" key="2">
    <citation type="submission" date="2019-09" db="EMBL/GenBank/DDBJ databases">
        <authorList>
            <person name="Jin C."/>
        </authorList>
    </citation>
    <scope>NUCLEOTIDE SEQUENCE [LARGE SCALE GENOMIC DNA]</scope>
    <source>
        <strain evidence="2 3">AN110305</strain>
    </source>
</reference>
<proteinExistence type="predicted"/>
<evidence type="ECO:0008006" key="4">
    <source>
        <dbReference type="Google" id="ProtNLM"/>
    </source>
</evidence>
<name>A0A5B2XDG4_9PSEU</name>
<dbReference type="OrthoDB" id="3687522at2"/>
<dbReference type="AlphaFoldDB" id="A0A5B2XDG4"/>
<dbReference type="PROSITE" id="PS51257">
    <property type="entry name" value="PROKAR_LIPOPROTEIN"/>
    <property type="match status" value="1"/>
</dbReference>